<dbReference type="PANTHER" id="PTHR31734">
    <property type="entry name" value="AUXIN-RESPONSIVE PROTEIN IAA17"/>
    <property type="match status" value="1"/>
</dbReference>
<reference evidence="10 11" key="1">
    <citation type="submission" date="2024-11" db="EMBL/GenBank/DDBJ databases">
        <title>Chromosome-level genome assembly of Eucalyptus globulus Labill. provides insights into its genome evolution.</title>
        <authorList>
            <person name="Li X."/>
        </authorList>
    </citation>
    <scope>NUCLEOTIDE SEQUENCE [LARGE SCALE GENOMIC DNA]</scope>
    <source>
        <strain evidence="10">CL2024</strain>
        <tissue evidence="10">Fresh tender leaves</tissue>
    </source>
</reference>
<dbReference type="PANTHER" id="PTHR31734:SF134">
    <property type="entry name" value="AUXIN-RESPONSIVE PROTEIN IAA28"/>
    <property type="match status" value="1"/>
</dbReference>
<keyword evidence="4 8" id="KW-0805">Transcription regulation</keyword>
<keyword evidence="7 8" id="KW-0927">Auxin signaling pathway</keyword>
<dbReference type="SUPFAM" id="SSF54277">
    <property type="entry name" value="CAD &amp; PB1 domains"/>
    <property type="match status" value="1"/>
</dbReference>
<evidence type="ECO:0000313" key="10">
    <source>
        <dbReference type="EMBL" id="KAL3746800.1"/>
    </source>
</evidence>
<dbReference type="EMBL" id="JBJKBG010000003">
    <property type="protein sequence ID" value="KAL3746800.1"/>
    <property type="molecule type" value="Genomic_DNA"/>
</dbReference>
<comment type="subunit">
    <text evidence="8">Homodimers and heterodimers.</text>
</comment>
<sequence length="339" mass="37464">MDVYSQLCRMPAKEKEGCLGNNKTDAGGSNDKNLDLTLGPPGESFIQGAKRVFEDAVTHKAGHPKLLHKHPCLNPPLTDQKIEVLADSRTCWTEKTTLAFRRVIQELKMQANSSYKQFSLTSPLNEMVAKSSQECVYNEADLLNLNNEALSSPVILPGNSPKRIPPGPVVGWPPLGSFRKNIANNFLCRQTSELSSNNFGRQDNCERQSEDPNQHMFVKIYMDGFPIGRKLNLKAYDSYEKLSVAINELFRGLLAAHSFTGDDTSAKREDTNAENGECTLVYEDNEGDRILVGDVPWNMFVSTAKRLCILKSSGHSASLPLVSSDQENKPLDSAAKTGK</sequence>
<evidence type="ECO:0000256" key="4">
    <source>
        <dbReference type="ARBA" id="ARBA00023015"/>
    </source>
</evidence>
<comment type="function">
    <text evidence="8">Aux/IAA proteins are short-lived transcriptional factors that function as repressors of early auxin response genes at low auxin concentrations.</text>
</comment>
<protein>
    <recommendedName>
        <fullName evidence="8">Auxin-responsive protein</fullName>
    </recommendedName>
</protein>
<dbReference type="GO" id="GO:0005634">
    <property type="term" value="C:nucleus"/>
    <property type="evidence" value="ECO:0007669"/>
    <property type="project" value="UniProtKB-SubCell"/>
</dbReference>
<dbReference type="InterPro" id="IPR053793">
    <property type="entry name" value="PB1-like"/>
</dbReference>
<comment type="subcellular location">
    <subcellularLocation>
        <location evidence="1 8">Nucleus</location>
    </subcellularLocation>
</comment>
<accession>A0ABD3L4J2</accession>
<keyword evidence="11" id="KW-1185">Reference proteome</keyword>
<keyword evidence="6 8" id="KW-0539">Nucleus</keyword>
<evidence type="ECO:0000256" key="5">
    <source>
        <dbReference type="ARBA" id="ARBA00023163"/>
    </source>
</evidence>
<dbReference type="Gene3D" id="3.10.20.90">
    <property type="entry name" value="Phosphatidylinositol 3-kinase Catalytic Subunit, Chain A, domain 1"/>
    <property type="match status" value="1"/>
</dbReference>
<comment type="caution">
    <text evidence="10">The sequence shown here is derived from an EMBL/GenBank/DDBJ whole genome shotgun (WGS) entry which is preliminary data.</text>
</comment>
<keyword evidence="5 8" id="KW-0804">Transcription</keyword>
<evidence type="ECO:0000313" key="11">
    <source>
        <dbReference type="Proteomes" id="UP001634007"/>
    </source>
</evidence>
<comment type="similarity">
    <text evidence="2 8">Belongs to the Aux/IAA family.</text>
</comment>
<evidence type="ECO:0000256" key="3">
    <source>
        <dbReference type="ARBA" id="ARBA00022491"/>
    </source>
</evidence>
<gene>
    <name evidence="10" type="ORF">ACJRO7_015700</name>
</gene>
<evidence type="ECO:0000259" key="9">
    <source>
        <dbReference type="PROSITE" id="PS51745"/>
    </source>
</evidence>
<dbReference type="PROSITE" id="PS51745">
    <property type="entry name" value="PB1"/>
    <property type="match status" value="1"/>
</dbReference>
<name>A0ABD3L4J2_EUCGL</name>
<dbReference type="Pfam" id="PF02309">
    <property type="entry name" value="AUX_IAA"/>
    <property type="match status" value="1"/>
</dbReference>
<dbReference type="AlphaFoldDB" id="A0ABD3L4J2"/>
<evidence type="ECO:0000256" key="1">
    <source>
        <dbReference type="ARBA" id="ARBA00004123"/>
    </source>
</evidence>
<evidence type="ECO:0000256" key="7">
    <source>
        <dbReference type="ARBA" id="ARBA00023294"/>
    </source>
</evidence>
<keyword evidence="3 8" id="KW-0678">Repressor</keyword>
<evidence type="ECO:0000256" key="8">
    <source>
        <dbReference type="RuleBase" id="RU004549"/>
    </source>
</evidence>
<feature type="domain" description="PB1" evidence="9">
    <location>
        <begin position="215"/>
        <end position="317"/>
    </location>
</feature>
<dbReference type="GO" id="GO:0009734">
    <property type="term" value="P:auxin-activated signaling pathway"/>
    <property type="evidence" value="ECO:0007669"/>
    <property type="project" value="UniProtKB-UniRule"/>
</dbReference>
<dbReference type="InterPro" id="IPR033389">
    <property type="entry name" value="AUX/IAA_dom"/>
</dbReference>
<proteinExistence type="inferred from homology"/>
<evidence type="ECO:0000256" key="6">
    <source>
        <dbReference type="ARBA" id="ARBA00023242"/>
    </source>
</evidence>
<dbReference type="InterPro" id="IPR003311">
    <property type="entry name" value="AUX_IAA"/>
</dbReference>
<organism evidence="10 11">
    <name type="scientific">Eucalyptus globulus</name>
    <name type="common">Tasmanian blue gum</name>
    <dbReference type="NCBI Taxonomy" id="34317"/>
    <lineage>
        <taxon>Eukaryota</taxon>
        <taxon>Viridiplantae</taxon>
        <taxon>Streptophyta</taxon>
        <taxon>Embryophyta</taxon>
        <taxon>Tracheophyta</taxon>
        <taxon>Spermatophyta</taxon>
        <taxon>Magnoliopsida</taxon>
        <taxon>eudicotyledons</taxon>
        <taxon>Gunneridae</taxon>
        <taxon>Pentapetalae</taxon>
        <taxon>rosids</taxon>
        <taxon>malvids</taxon>
        <taxon>Myrtales</taxon>
        <taxon>Myrtaceae</taxon>
        <taxon>Myrtoideae</taxon>
        <taxon>Eucalypteae</taxon>
        <taxon>Eucalyptus</taxon>
    </lineage>
</organism>
<dbReference type="Proteomes" id="UP001634007">
    <property type="component" value="Unassembled WGS sequence"/>
</dbReference>
<evidence type="ECO:0000256" key="2">
    <source>
        <dbReference type="ARBA" id="ARBA00006728"/>
    </source>
</evidence>